<reference evidence="1" key="1">
    <citation type="journal article" date="2014" name="Genome Biol. Evol.">
        <title>Pangenome evidence for extensive interdomain horizontal transfer affecting lineage core and shell genes in uncultured planktonic thaumarchaeota and euryarchaeota.</title>
        <authorList>
            <person name="Deschamps P."/>
            <person name="Zivanovic Y."/>
            <person name="Moreira D."/>
            <person name="Rodriguez-Valera F."/>
            <person name="Lopez-Garcia P."/>
        </authorList>
    </citation>
    <scope>NUCLEOTIDE SEQUENCE</scope>
</reference>
<sequence length="207" mass="22380">MNASYKSKLLASAVTAVLVLSSLIFLTGAQAGPAEDLEVSNVAETMGSPPPRANIPYDITVTWSNDGSSDYEATVRLYDDCDLTTKVAESDTITMDDGESGSVTLEMTFDETGEICFSATIYYGSTDYGEFEAFMNVEPETGDADLWVELDMEGSNFAAGEEVNVVFEYGNDGDVSSLNPVTMMAYFDPLEDDPTNYFAPSPLLLVF</sequence>
<organism evidence="1">
    <name type="scientific">uncultured marine group II/III euryarchaeote AD1000_41_D11</name>
    <dbReference type="NCBI Taxonomy" id="1457766"/>
    <lineage>
        <taxon>Archaea</taxon>
        <taxon>Methanobacteriati</taxon>
        <taxon>Methanobacteriota</taxon>
        <taxon>environmental samples</taxon>
    </lineage>
</organism>
<protein>
    <recommendedName>
        <fullName evidence="2">CARDB domain-containing protein</fullName>
    </recommendedName>
</protein>
<dbReference type="InterPro" id="IPR013783">
    <property type="entry name" value="Ig-like_fold"/>
</dbReference>
<evidence type="ECO:0000313" key="1">
    <source>
        <dbReference type="EMBL" id="AIE93959.1"/>
    </source>
</evidence>
<dbReference type="EMBL" id="KF900408">
    <property type="protein sequence ID" value="AIE93959.1"/>
    <property type="molecule type" value="Genomic_DNA"/>
</dbReference>
<name>A0A075FRR4_9EURY</name>
<dbReference type="AlphaFoldDB" id="A0A075FRR4"/>
<dbReference type="Gene3D" id="2.60.40.10">
    <property type="entry name" value="Immunoglobulins"/>
    <property type="match status" value="1"/>
</dbReference>
<evidence type="ECO:0008006" key="2">
    <source>
        <dbReference type="Google" id="ProtNLM"/>
    </source>
</evidence>
<proteinExistence type="predicted"/>
<accession>A0A075FRR4</accession>